<protein>
    <submittedName>
        <fullName evidence="1">Uncharacterized protein</fullName>
    </submittedName>
</protein>
<organism evidence="1 2">
    <name type="scientific">Erwinia phage vB_EamM_RisingSun</name>
    <dbReference type="NCBI Taxonomy" id="2026080"/>
    <lineage>
        <taxon>Viruses</taxon>
        <taxon>Duplodnaviria</taxon>
        <taxon>Heunggongvirae</taxon>
        <taxon>Uroviricota</taxon>
        <taxon>Caudoviricetes</taxon>
        <taxon>Chimalliviridae</taxon>
        <taxon>Risingsunvirus</taxon>
        <taxon>Risingsunvirus risingsun</taxon>
    </lineage>
</organism>
<sequence length="194" mass="22212">MKIPNMQLFLDRFISVNRVRYRQQPSVLAILDTLTLKNVIFSKVRSDIDAFGELVRTVDMYVPKVMKAMDQSWLPAYYTTPRITNMVTTDVQDENDLITLEVPGFYFYKDRNSKVQGCVVVPAQINSEDIADYVKDMVKNANAYQINDDQISVASNFSEVIVDTPAIYQRLKLVLSLRDFSFNIPDTDYGDLGV</sequence>
<dbReference type="Proteomes" id="UP000225553">
    <property type="component" value="Segment"/>
</dbReference>
<evidence type="ECO:0000313" key="1">
    <source>
        <dbReference type="EMBL" id="ASU03465.1"/>
    </source>
</evidence>
<proteinExistence type="predicted"/>
<keyword evidence="2" id="KW-1185">Reference proteome</keyword>
<gene>
    <name evidence="1" type="ORF">RISINGSUN_205</name>
</gene>
<accession>A0A223LHL8</accession>
<reference evidence="2" key="1">
    <citation type="submission" date="2017-07" db="EMBL/GenBank/DDBJ databases">
        <authorList>
            <person name="Putnam M.J."/>
            <person name="Sharma R."/>
            <person name="Kruger J.L."/>
            <person name="Berg J.A."/>
            <person name="Payne A.M."/>
            <person name="Fajardo C.P."/>
            <person name="Breakwell D.P."/>
            <person name="Hope S."/>
            <person name="Grose J.H."/>
        </authorList>
    </citation>
    <scope>NUCLEOTIDE SEQUENCE [LARGE SCALE GENOMIC DNA]</scope>
</reference>
<evidence type="ECO:0000313" key="2">
    <source>
        <dbReference type="Proteomes" id="UP000225553"/>
    </source>
</evidence>
<dbReference type="EMBL" id="MF459646">
    <property type="protein sequence ID" value="ASU03465.1"/>
    <property type="molecule type" value="Genomic_DNA"/>
</dbReference>
<name>A0A223LHL8_9CAUD</name>